<dbReference type="InterPro" id="IPR000315">
    <property type="entry name" value="Znf_B-box"/>
</dbReference>
<evidence type="ECO:0000259" key="5">
    <source>
        <dbReference type="PROSITE" id="PS50089"/>
    </source>
</evidence>
<dbReference type="SUPFAM" id="SSF57845">
    <property type="entry name" value="B-box zinc-binding domain"/>
    <property type="match status" value="1"/>
</dbReference>
<dbReference type="Proteomes" id="UP000050525">
    <property type="component" value="Unassembled WGS sequence"/>
</dbReference>
<gene>
    <name evidence="8" type="ORF">Y1Q_0023109</name>
</gene>
<dbReference type="PROSITE" id="PS50119">
    <property type="entry name" value="ZF_BBOX"/>
    <property type="match status" value="1"/>
</dbReference>
<reference evidence="8 9" key="1">
    <citation type="journal article" date="2012" name="Genome Biol.">
        <title>Sequencing three crocodilian genomes to illuminate the evolution of archosaurs and amniotes.</title>
        <authorList>
            <person name="St John J.A."/>
            <person name="Braun E.L."/>
            <person name="Isberg S.R."/>
            <person name="Miles L.G."/>
            <person name="Chong A.Y."/>
            <person name="Gongora J."/>
            <person name="Dalzell P."/>
            <person name="Moran C."/>
            <person name="Bed'hom B."/>
            <person name="Abzhanov A."/>
            <person name="Burgess S.C."/>
            <person name="Cooksey A.M."/>
            <person name="Castoe T.A."/>
            <person name="Crawford N.G."/>
            <person name="Densmore L.D."/>
            <person name="Drew J.C."/>
            <person name="Edwards S.V."/>
            <person name="Faircloth B.C."/>
            <person name="Fujita M.K."/>
            <person name="Greenwold M.J."/>
            <person name="Hoffmann F.G."/>
            <person name="Howard J.M."/>
            <person name="Iguchi T."/>
            <person name="Janes D.E."/>
            <person name="Khan S.Y."/>
            <person name="Kohno S."/>
            <person name="de Koning A.J."/>
            <person name="Lance S.L."/>
            <person name="McCarthy F.M."/>
            <person name="McCormack J.E."/>
            <person name="Merchant M.E."/>
            <person name="Peterson D.G."/>
            <person name="Pollock D.D."/>
            <person name="Pourmand N."/>
            <person name="Raney B.J."/>
            <person name="Roessler K.A."/>
            <person name="Sanford J.R."/>
            <person name="Sawyer R.H."/>
            <person name="Schmidt C.J."/>
            <person name="Triplett E.W."/>
            <person name="Tuberville T.D."/>
            <person name="Venegas-Anaya M."/>
            <person name="Howard J.T."/>
            <person name="Jarvis E.D."/>
            <person name="Guillette L.J.Jr."/>
            <person name="Glenn T.C."/>
            <person name="Green R.E."/>
            <person name="Ray D.A."/>
        </authorList>
    </citation>
    <scope>NUCLEOTIDE SEQUENCE [LARGE SCALE GENOMIC DNA]</scope>
    <source>
        <strain evidence="8">KSC_2009_1</strain>
    </source>
</reference>
<dbReference type="InterPro" id="IPR013320">
    <property type="entry name" value="ConA-like_dom_sf"/>
</dbReference>
<dbReference type="AlphaFoldDB" id="A0A151P618"/>
<dbReference type="InterPro" id="IPR001841">
    <property type="entry name" value="Znf_RING"/>
</dbReference>
<dbReference type="SMART" id="SM00589">
    <property type="entry name" value="PRY"/>
    <property type="match status" value="1"/>
</dbReference>
<dbReference type="InterPro" id="IPR043136">
    <property type="entry name" value="B30.2/SPRY_sf"/>
</dbReference>
<evidence type="ECO:0000259" key="6">
    <source>
        <dbReference type="PROSITE" id="PS50119"/>
    </source>
</evidence>
<evidence type="ECO:0000259" key="7">
    <source>
        <dbReference type="PROSITE" id="PS50188"/>
    </source>
</evidence>
<dbReference type="PROSITE" id="PS50188">
    <property type="entry name" value="B302_SPRY"/>
    <property type="match status" value="1"/>
</dbReference>
<evidence type="ECO:0008006" key="10">
    <source>
        <dbReference type="Google" id="ProtNLM"/>
    </source>
</evidence>
<dbReference type="PROSITE" id="PS00518">
    <property type="entry name" value="ZF_RING_1"/>
    <property type="match status" value="1"/>
</dbReference>
<protein>
    <recommendedName>
        <fullName evidence="10">Zinc finger protein RFP-like</fullName>
    </recommendedName>
</protein>
<dbReference type="PANTHER" id="PTHR24103">
    <property type="entry name" value="E3 UBIQUITIN-PROTEIN LIGASE TRIM"/>
    <property type="match status" value="1"/>
</dbReference>
<dbReference type="Gene3D" id="2.60.120.920">
    <property type="match status" value="1"/>
</dbReference>
<keyword evidence="1" id="KW-0479">Metal-binding</keyword>
<evidence type="ECO:0000256" key="4">
    <source>
        <dbReference type="PROSITE-ProRule" id="PRU00024"/>
    </source>
</evidence>
<accession>A0A151P618</accession>
<dbReference type="SMART" id="SM00336">
    <property type="entry name" value="BBOX"/>
    <property type="match status" value="1"/>
</dbReference>
<evidence type="ECO:0000313" key="9">
    <source>
        <dbReference type="Proteomes" id="UP000050525"/>
    </source>
</evidence>
<dbReference type="Pfam" id="PF13765">
    <property type="entry name" value="PRY"/>
    <property type="match status" value="1"/>
</dbReference>
<dbReference type="SUPFAM" id="SSF57850">
    <property type="entry name" value="RING/U-box"/>
    <property type="match status" value="1"/>
</dbReference>
<dbReference type="EMBL" id="AKHW03000760">
    <property type="protein sequence ID" value="KYO44506.1"/>
    <property type="molecule type" value="Genomic_DNA"/>
</dbReference>
<dbReference type="eggNOG" id="KOG2177">
    <property type="taxonomic scope" value="Eukaryota"/>
</dbReference>
<evidence type="ECO:0000256" key="3">
    <source>
        <dbReference type="ARBA" id="ARBA00022833"/>
    </source>
</evidence>
<keyword evidence="3" id="KW-0862">Zinc</keyword>
<dbReference type="GO" id="GO:0008270">
    <property type="term" value="F:zinc ion binding"/>
    <property type="evidence" value="ECO:0007669"/>
    <property type="project" value="UniProtKB-KW"/>
</dbReference>
<dbReference type="InterPro" id="IPR013083">
    <property type="entry name" value="Znf_RING/FYVE/PHD"/>
</dbReference>
<evidence type="ECO:0000256" key="2">
    <source>
        <dbReference type="ARBA" id="ARBA00022771"/>
    </source>
</evidence>
<dbReference type="Pfam" id="PF15227">
    <property type="entry name" value="zf-C3HC4_4"/>
    <property type="match status" value="1"/>
</dbReference>
<organism evidence="8 9">
    <name type="scientific">Alligator mississippiensis</name>
    <name type="common">American alligator</name>
    <dbReference type="NCBI Taxonomy" id="8496"/>
    <lineage>
        <taxon>Eukaryota</taxon>
        <taxon>Metazoa</taxon>
        <taxon>Chordata</taxon>
        <taxon>Craniata</taxon>
        <taxon>Vertebrata</taxon>
        <taxon>Euteleostomi</taxon>
        <taxon>Archelosauria</taxon>
        <taxon>Archosauria</taxon>
        <taxon>Crocodylia</taxon>
        <taxon>Alligatoridae</taxon>
        <taxon>Alligatorinae</taxon>
        <taxon>Alligator</taxon>
    </lineage>
</organism>
<dbReference type="PROSITE" id="PS50089">
    <property type="entry name" value="ZF_RING_2"/>
    <property type="match status" value="1"/>
</dbReference>
<dbReference type="Gene3D" id="3.30.160.60">
    <property type="entry name" value="Classic Zinc Finger"/>
    <property type="match status" value="1"/>
</dbReference>
<dbReference type="InterPro" id="IPR017907">
    <property type="entry name" value="Znf_RING_CS"/>
</dbReference>
<comment type="caution">
    <text evidence="8">The sequence shown here is derived from an EMBL/GenBank/DDBJ whole genome shotgun (WGS) entry which is preliminary data.</text>
</comment>
<dbReference type="CDD" id="cd19762">
    <property type="entry name" value="Bbox2_TRIM7-like"/>
    <property type="match status" value="1"/>
</dbReference>
<name>A0A151P618_ALLMI</name>
<evidence type="ECO:0000256" key="1">
    <source>
        <dbReference type="ARBA" id="ARBA00022723"/>
    </source>
</evidence>
<proteinExistence type="predicted"/>
<dbReference type="Pfam" id="PF00643">
    <property type="entry name" value="zf-B_box"/>
    <property type="match status" value="1"/>
</dbReference>
<dbReference type="InterPro" id="IPR003879">
    <property type="entry name" value="Butyrophylin_SPRY"/>
</dbReference>
<evidence type="ECO:0000313" key="8">
    <source>
        <dbReference type="EMBL" id="KYO44506.1"/>
    </source>
</evidence>
<dbReference type="CDD" id="cd16594">
    <property type="entry name" value="RING-HC_TRIM7-like_C-IV"/>
    <property type="match status" value="1"/>
</dbReference>
<keyword evidence="2 4" id="KW-0863">Zinc-finger</keyword>
<dbReference type="InterPro" id="IPR006574">
    <property type="entry name" value="PRY"/>
</dbReference>
<feature type="domain" description="B box-type" evidence="6">
    <location>
        <begin position="90"/>
        <end position="131"/>
    </location>
</feature>
<dbReference type="InterPro" id="IPR050143">
    <property type="entry name" value="TRIM/RBCC"/>
</dbReference>
<feature type="domain" description="RING-type" evidence="5">
    <location>
        <begin position="16"/>
        <end position="57"/>
    </location>
</feature>
<dbReference type="InterPro" id="IPR001870">
    <property type="entry name" value="B30.2/SPRY"/>
</dbReference>
<dbReference type="SMART" id="SM00184">
    <property type="entry name" value="RING"/>
    <property type="match status" value="1"/>
</dbReference>
<keyword evidence="9" id="KW-1185">Reference proteome</keyword>
<feature type="domain" description="B30.2/SPRY" evidence="7">
    <location>
        <begin position="285"/>
        <end position="381"/>
    </location>
</feature>
<dbReference type="SUPFAM" id="SSF49899">
    <property type="entry name" value="Concanavalin A-like lectins/glucanases"/>
    <property type="match status" value="1"/>
</dbReference>
<dbReference type="Gene3D" id="3.30.40.10">
    <property type="entry name" value="Zinc/RING finger domain, C3HC4 (zinc finger)"/>
    <property type="match status" value="1"/>
</dbReference>
<dbReference type="PRINTS" id="PR01407">
    <property type="entry name" value="BUTYPHLNCDUF"/>
</dbReference>
<sequence length="381" mass="43580">MAAGDLAGKFQEEVTCSVCLDYFMDPVTLGCGHNFCRGCISQCCGELEPNVSCPQCRETALQRNLRPNRQLGNVVELVKQLRLQAGREPEGQRVCERHQEALKLFCEENEAPISLVCDRSRVHRDHTVVPVEEAVQDCKKQIWSNLESLKEKREMLQGLKCAWEQESERLLRQTALERQLLVFQCKGVRQVLEKHEHILLARLRDLDTEIVRRREENVARLCKETACLSTLIMELEGKCQQQDISSSVSRGEIMSLHPARKFPELAKRIRDFRGENKLQEALTRSLERLDAESGFRRVRAHAVDVTLDPGTAHPNLILSEDRKRVRVGDRRQHLLDNPERFNTSISVLGLEGFTGGRHYWEVEVGDKTSWDLVSDEVTTCA</sequence>